<comment type="function">
    <text evidence="14">Member of a two-component regulatory system.</text>
</comment>
<dbReference type="InterPro" id="IPR006290">
    <property type="entry name" value="CztS_silS_copS"/>
</dbReference>
<dbReference type="InterPro" id="IPR036097">
    <property type="entry name" value="HisK_dim/P_sf"/>
</dbReference>
<dbReference type="KEGG" id="doe:DENOEST_1696"/>
<dbReference type="Pfam" id="PF21085">
    <property type="entry name" value="CusS"/>
    <property type="match status" value="1"/>
</dbReference>
<dbReference type="InterPro" id="IPR004358">
    <property type="entry name" value="Sig_transdc_His_kin-like_C"/>
</dbReference>
<dbReference type="SMART" id="SM00304">
    <property type="entry name" value="HAMP"/>
    <property type="match status" value="1"/>
</dbReference>
<dbReference type="Gene3D" id="6.10.340.10">
    <property type="match status" value="1"/>
</dbReference>
<dbReference type="PROSITE" id="PS50885">
    <property type="entry name" value="HAMP"/>
    <property type="match status" value="1"/>
</dbReference>
<dbReference type="EC" id="2.7.13.3" evidence="14"/>
<dbReference type="PRINTS" id="PR00344">
    <property type="entry name" value="BCTRLSENSOR"/>
</dbReference>
<dbReference type="Pfam" id="PF00512">
    <property type="entry name" value="HisKA"/>
    <property type="match status" value="1"/>
</dbReference>
<dbReference type="InterPro" id="IPR036890">
    <property type="entry name" value="HATPase_C_sf"/>
</dbReference>
<name>A0A6S6XSA4_9PROT</name>
<accession>A0A6S6XSA4</accession>
<evidence type="ECO:0000256" key="14">
    <source>
        <dbReference type="RuleBase" id="RU364088"/>
    </source>
</evidence>
<keyword evidence="10 14" id="KW-0067">ATP-binding</keyword>
<dbReference type="InterPro" id="IPR050428">
    <property type="entry name" value="TCS_sensor_his_kinase"/>
</dbReference>
<evidence type="ECO:0000256" key="9">
    <source>
        <dbReference type="ARBA" id="ARBA00022777"/>
    </source>
</evidence>
<dbReference type="PROSITE" id="PS50109">
    <property type="entry name" value="HIS_KIN"/>
    <property type="match status" value="1"/>
</dbReference>
<dbReference type="SUPFAM" id="SSF47384">
    <property type="entry name" value="Homodimeric domain of signal transducing histidine kinase"/>
    <property type="match status" value="1"/>
</dbReference>
<dbReference type="SUPFAM" id="SSF55874">
    <property type="entry name" value="ATPase domain of HSP90 chaperone/DNA topoisomerase II/histidine kinase"/>
    <property type="match status" value="1"/>
</dbReference>
<evidence type="ECO:0000256" key="2">
    <source>
        <dbReference type="ARBA" id="ARBA00004429"/>
    </source>
</evidence>
<comment type="catalytic activity">
    <reaction evidence="1 14">
        <text>ATP + protein L-histidine = ADP + protein N-phospho-L-histidine.</text>
        <dbReference type="EC" id="2.7.13.3"/>
    </reaction>
</comment>
<dbReference type="SMART" id="SM00388">
    <property type="entry name" value="HisKA"/>
    <property type="match status" value="1"/>
</dbReference>
<dbReference type="AlphaFoldDB" id="A0A6S6XSA4"/>
<dbReference type="PANTHER" id="PTHR45436:SF15">
    <property type="entry name" value="SENSOR HISTIDINE KINASE CUSS"/>
    <property type="match status" value="1"/>
</dbReference>
<keyword evidence="4 14" id="KW-0997">Cell inner membrane</keyword>
<dbReference type="CDD" id="cd00082">
    <property type="entry name" value="HisKA"/>
    <property type="match status" value="1"/>
</dbReference>
<dbReference type="EMBL" id="LR778301">
    <property type="protein sequence ID" value="CAB1368861.1"/>
    <property type="molecule type" value="Genomic_DNA"/>
</dbReference>
<keyword evidence="8 14" id="KW-0547">Nucleotide-binding</keyword>
<comment type="subcellular location">
    <subcellularLocation>
        <location evidence="2">Cell inner membrane</location>
        <topology evidence="2">Multi-pass membrane protein</topology>
    </subcellularLocation>
</comment>
<keyword evidence="6 14" id="KW-0808">Transferase</keyword>
<dbReference type="InterPro" id="IPR048590">
    <property type="entry name" value="CusS-like_sensor"/>
</dbReference>
<gene>
    <name evidence="15" type="primary">pcoS</name>
    <name evidence="15" type="ORF">DENOEST_1696</name>
</gene>
<evidence type="ECO:0000256" key="3">
    <source>
        <dbReference type="ARBA" id="ARBA00022475"/>
    </source>
</evidence>
<evidence type="ECO:0000256" key="8">
    <source>
        <dbReference type="ARBA" id="ARBA00022741"/>
    </source>
</evidence>
<proteinExistence type="predicted"/>
<dbReference type="SMART" id="SM00387">
    <property type="entry name" value="HATPase_c"/>
    <property type="match status" value="1"/>
</dbReference>
<keyword evidence="16" id="KW-1185">Reference proteome</keyword>
<keyword evidence="12 14" id="KW-0902">Two-component regulatory system</keyword>
<dbReference type="PANTHER" id="PTHR45436">
    <property type="entry name" value="SENSOR HISTIDINE KINASE YKOH"/>
    <property type="match status" value="1"/>
</dbReference>
<dbReference type="RefSeq" id="WP_145768898.1">
    <property type="nucleotide sequence ID" value="NZ_LR778301.1"/>
</dbReference>
<dbReference type="Pfam" id="PF02518">
    <property type="entry name" value="HATPase_c"/>
    <property type="match status" value="1"/>
</dbReference>
<keyword evidence="13 14" id="KW-0472">Membrane</keyword>
<keyword evidence="9 14" id="KW-0418">Kinase</keyword>
<evidence type="ECO:0000313" key="16">
    <source>
        <dbReference type="Proteomes" id="UP000515733"/>
    </source>
</evidence>
<keyword evidence="3 14" id="KW-1003">Cell membrane</keyword>
<keyword evidence="5" id="KW-0597">Phosphoprotein</keyword>
<evidence type="ECO:0000256" key="10">
    <source>
        <dbReference type="ARBA" id="ARBA00022840"/>
    </source>
</evidence>
<keyword evidence="11 14" id="KW-1133">Transmembrane helix</keyword>
<dbReference type="Proteomes" id="UP000515733">
    <property type="component" value="Chromosome"/>
</dbReference>
<keyword evidence="7 14" id="KW-0812">Transmembrane</keyword>
<evidence type="ECO:0000256" key="4">
    <source>
        <dbReference type="ARBA" id="ARBA00022519"/>
    </source>
</evidence>
<organism evidence="15 16">
    <name type="scientific">Denitratisoma oestradiolicum</name>
    <dbReference type="NCBI Taxonomy" id="311182"/>
    <lineage>
        <taxon>Bacteria</taxon>
        <taxon>Pseudomonadati</taxon>
        <taxon>Pseudomonadota</taxon>
        <taxon>Betaproteobacteria</taxon>
        <taxon>Nitrosomonadales</taxon>
        <taxon>Sterolibacteriaceae</taxon>
        <taxon>Denitratisoma</taxon>
    </lineage>
</organism>
<evidence type="ECO:0000313" key="15">
    <source>
        <dbReference type="EMBL" id="CAB1368861.1"/>
    </source>
</evidence>
<dbReference type="NCBIfam" id="TIGR01386">
    <property type="entry name" value="cztS_silS_copS"/>
    <property type="match status" value="1"/>
</dbReference>
<reference evidence="15 16" key="1">
    <citation type="submission" date="2020-03" db="EMBL/GenBank/DDBJ databases">
        <authorList>
            <consortium name="Genoscope - CEA"/>
            <person name="William W."/>
        </authorList>
    </citation>
    <scope>NUCLEOTIDE SEQUENCE [LARGE SCALE GENOMIC DNA]</scope>
    <source>
        <strain evidence="16">DSM 16959</strain>
    </source>
</reference>
<evidence type="ECO:0000256" key="13">
    <source>
        <dbReference type="ARBA" id="ARBA00023136"/>
    </source>
</evidence>
<dbReference type="InterPro" id="IPR003594">
    <property type="entry name" value="HATPase_dom"/>
</dbReference>
<protein>
    <recommendedName>
        <fullName evidence="14">Sensor protein</fullName>
        <ecNumber evidence="14">2.7.13.3</ecNumber>
    </recommendedName>
</protein>
<dbReference type="FunFam" id="3.30.565.10:FF:000006">
    <property type="entry name" value="Sensor histidine kinase WalK"/>
    <property type="match status" value="1"/>
</dbReference>
<dbReference type="GO" id="GO:0000155">
    <property type="term" value="F:phosphorelay sensor kinase activity"/>
    <property type="evidence" value="ECO:0007669"/>
    <property type="project" value="InterPro"/>
</dbReference>
<dbReference type="GO" id="GO:0005886">
    <property type="term" value="C:plasma membrane"/>
    <property type="evidence" value="ECO:0007669"/>
    <property type="project" value="UniProtKB-SubCell"/>
</dbReference>
<evidence type="ECO:0000256" key="12">
    <source>
        <dbReference type="ARBA" id="ARBA00023012"/>
    </source>
</evidence>
<dbReference type="InterPro" id="IPR003661">
    <property type="entry name" value="HisK_dim/P_dom"/>
</dbReference>
<feature type="transmembrane region" description="Helical" evidence="14">
    <location>
        <begin position="12"/>
        <end position="36"/>
    </location>
</feature>
<evidence type="ECO:0000256" key="5">
    <source>
        <dbReference type="ARBA" id="ARBA00022553"/>
    </source>
</evidence>
<dbReference type="InterPro" id="IPR003660">
    <property type="entry name" value="HAMP_dom"/>
</dbReference>
<dbReference type="CDD" id="cd00075">
    <property type="entry name" value="HATPase"/>
    <property type="match status" value="1"/>
</dbReference>
<evidence type="ECO:0000256" key="6">
    <source>
        <dbReference type="ARBA" id="ARBA00022679"/>
    </source>
</evidence>
<evidence type="ECO:0000256" key="11">
    <source>
        <dbReference type="ARBA" id="ARBA00022989"/>
    </source>
</evidence>
<dbReference type="Pfam" id="PF00672">
    <property type="entry name" value="HAMP"/>
    <property type="match status" value="1"/>
</dbReference>
<dbReference type="CDD" id="cd06225">
    <property type="entry name" value="HAMP"/>
    <property type="match status" value="1"/>
</dbReference>
<evidence type="ECO:0000256" key="7">
    <source>
        <dbReference type="ARBA" id="ARBA00022692"/>
    </source>
</evidence>
<dbReference type="InterPro" id="IPR005467">
    <property type="entry name" value="His_kinase_dom"/>
</dbReference>
<sequence>MQLIGRKSITFRLTLLFAGVSTTVLLLLGLLVASLVERHFEEQDMYLLTGKLELVQHTLEKAHSHQDLADMPMQLNDSLVGHHGLEVLVLSGMGQVLFSNGAVEFPEDLLQPKTWTAPRRPAVWTTSKHERLRGISILARTGIKGDAPSVLVVATAISHHEDFMSSFRTTLWSVMGLAALLSGFLGWIAVRRGLAPLQAIKQGARGVTAHRLDYRLAVDSVPIELAELAQTLNDMLARLEESFQKLSDFSSDLAHELRTPVSNLLTQTQVTLSKLRQANEYQDVLASNAEELERMARMISDMLFLAQAENGLIVPAQEEVDLAAEVGELFEFYEALAEERQISLSREGEGLVNGDRLMLRRAISNLLSNAIRHTPPGGWIKARIIRLENGETRLSINNSGPPIPAEHLPRLFDRFYRAEASRQRASDGAGLGLAITRSILTAHGGEIEARSEADANVFEMRLPPSVTRPLTGQVISGSGPSR</sequence>
<dbReference type="FunFam" id="1.10.287.130:FF:000001">
    <property type="entry name" value="Two-component sensor histidine kinase"/>
    <property type="match status" value="1"/>
</dbReference>
<dbReference type="OrthoDB" id="9786919at2"/>
<dbReference type="GO" id="GO:0005524">
    <property type="term" value="F:ATP binding"/>
    <property type="evidence" value="ECO:0007669"/>
    <property type="project" value="UniProtKB-KW"/>
</dbReference>
<evidence type="ECO:0000256" key="1">
    <source>
        <dbReference type="ARBA" id="ARBA00000085"/>
    </source>
</evidence>
<dbReference type="Gene3D" id="1.10.287.130">
    <property type="match status" value="1"/>
</dbReference>
<dbReference type="Gene3D" id="3.30.565.10">
    <property type="entry name" value="Histidine kinase-like ATPase, C-terminal domain"/>
    <property type="match status" value="1"/>
</dbReference>